<dbReference type="EMBL" id="CP093362">
    <property type="protein sequence ID" value="UQS84877.1"/>
    <property type="molecule type" value="Genomic_DNA"/>
</dbReference>
<accession>A0ABY4PGZ9</accession>
<evidence type="ECO:0000313" key="2">
    <source>
        <dbReference type="EMBL" id="UQS84877.1"/>
    </source>
</evidence>
<keyword evidence="1" id="KW-0472">Membrane</keyword>
<dbReference type="Proteomes" id="UP000831859">
    <property type="component" value="Chromosome"/>
</dbReference>
<sequence length="143" mass="16789">MVGFFEAYALFFKKYFQLHGKSTRSEYWWVFLINIIIRFIISIIIFTIYSAITGADDLLFSLFYVIIGLCIYQFLIFIPSINLIIRRYRDTGISAWWFVLTNILPFLITVIITFENNFASYLSPIVSLLLIADFVIKLLPSKK</sequence>
<dbReference type="RefSeq" id="WP_249510858.1">
    <property type="nucleotide sequence ID" value="NZ_CP093362.1"/>
</dbReference>
<feature type="transmembrane region" description="Helical" evidence="1">
    <location>
        <begin position="93"/>
        <end position="112"/>
    </location>
</feature>
<organism evidence="2 3">
    <name type="scientific">Apilactobacillus apisilvae</name>
    <dbReference type="NCBI Taxonomy" id="2923364"/>
    <lineage>
        <taxon>Bacteria</taxon>
        <taxon>Bacillati</taxon>
        <taxon>Bacillota</taxon>
        <taxon>Bacilli</taxon>
        <taxon>Lactobacillales</taxon>
        <taxon>Lactobacillaceae</taxon>
        <taxon>Apilactobacillus</taxon>
    </lineage>
</organism>
<gene>
    <name evidence="2" type="ORF">MOO46_06445</name>
</gene>
<dbReference type="InterPro" id="IPR008523">
    <property type="entry name" value="DUF805"/>
</dbReference>
<keyword evidence="3" id="KW-1185">Reference proteome</keyword>
<evidence type="ECO:0000313" key="3">
    <source>
        <dbReference type="Proteomes" id="UP000831859"/>
    </source>
</evidence>
<evidence type="ECO:0000256" key="1">
    <source>
        <dbReference type="SAM" id="Phobius"/>
    </source>
</evidence>
<dbReference type="PANTHER" id="PTHR34980:SF2">
    <property type="entry name" value="INNER MEMBRANE PROTEIN YHAH-RELATED"/>
    <property type="match status" value="1"/>
</dbReference>
<proteinExistence type="predicted"/>
<keyword evidence="1" id="KW-0812">Transmembrane</keyword>
<feature type="transmembrane region" description="Helical" evidence="1">
    <location>
        <begin position="27"/>
        <end position="52"/>
    </location>
</feature>
<dbReference type="Pfam" id="PF05656">
    <property type="entry name" value="DUF805"/>
    <property type="match status" value="1"/>
</dbReference>
<keyword evidence="1" id="KW-1133">Transmembrane helix</keyword>
<protein>
    <submittedName>
        <fullName evidence="2">DUF805 domain-containing protein</fullName>
    </submittedName>
</protein>
<dbReference type="PANTHER" id="PTHR34980">
    <property type="entry name" value="INNER MEMBRANE PROTEIN-RELATED-RELATED"/>
    <property type="match status" value="1"/>
</dbReference>
<reference evidence="2 3" key="1">
    <citation type="journal article" date="2022" name="Int. J. Syst. Evol. Microbiol.">
        <title>Apilactobacillus apisilvae sp. nov., Nicolia spurrieriana gen. nov. sp. nov., Bombilactobacillus folatiphilus sp. nov. and Bombilactobacillus thymidiniphilus sp. nov., four new lactic acid bacterial isolates from stingless bees Tetragonula carbonaria and Austroplebeia australis.</title>
        <authorList>
            <person name="Oliphant S.A."/>
            <person name="Watson-Haigh N.S."/>
            <person name="Sumby K.M."/>
            <person name="Gardner J."/>
            <person name="Groom S."/>
            <person name="Jiranek V."/>
        </authorList>
    </citation>
    <scope>NUCLEOTIDE SEQUENCE [LARGE SCALE GENOMIC DNA]</scope>
    <source>
        <strain evidence="2 3">SG5_A10</strain>
    </source>
</reference>
<feature type="transmembrane region" description="Helical" evidence="1">
    <location>
        <begin position="118"/>
        <end position="139"/>
    </location>
</feature>
<feature type="transmembrane region" description="Helical" evidence="1">
    <location>
        <begin position="58"/>
        <end position="81"/>
    </location>
</feature>
<name>A0ABY4PGZ9_9LACO</name>